<feature type="domain" description="MucBP" evidence="2">
    <location>
        <begin position="59"/>
        <end position="118"/>
    </location>
</feature>
<evidence type="ECO:0000259" key="2">
    <source>
        <dbReference type="Pfam" id="PF06458"/>
    </source>
</evidence>
<accession>A0A0N8IHD9</accession>
<feature type="domain" description="MucBP" evidence="2">
    <location>
        <begin position="126"/>
        <end position="188"/>
    </location>
</feature>
<name>A0A0N8IHD9_9LACO</name>
<dbReference type="Gene3D" id="3.10.20.320">
    <property type="entry name" value="Putative peptidoglycan bound protein (lpxtg motif)"/>
    <property type="match status" value="1"/>
</dbReference>
<dbReference type="PATRIC" id="fig|148814.13.peg.933"/>
<dbReference type="EMBL" id="JXDF01000018">
    <property type="protein sequence ID" value="KPN81527.1"/>
    <property type="molecule type" value="Genomic_DNA"/>
</dbReference>
<gene>
    <name evidence="3" type="ORF">RZ78_07510</name>
</gene>
<dbReference type="AlphaFoldDB" id="A0A0N8IHD9"/>
<reference evidence="3 4" key="1">
    <citation type="journal article" date="2015" name="Genome Biol. Evol.">
        <title>Functionally Structured Genomes in Lactobacillus kunkeei Colonizing the Honey Crop and Food Products of Honeybees and Stingless Bees.</title>
        <authorList>
            <person name="Tamarit D."/>
            <person name="Ellegaard K.M."/>
            <person name="Wikander J."/>
            <person name="Olofsson T."/>
            <person name="Vasquez A."/>
            <person name="Andersson S.G."/>
        </authorList>
    </citation>
    <scope>NUCLEOTIDE SEQUENCE [LARGE SCALE GENOMIC DNA]</scope>
    <source>
        <strain evidence="3 4">LMbo</strain>
    </source>
</reference>
<sequence length="347" mass="41073">MFHFIHDIIRLFKPKRQPDEQQANDFTDFTTQTVDEPVEAHADNIEKNPSPSPKPRAKMTIYYVDEDGHYLHEFNVIHGFVGDPVSFIIPDFDHYVLFKIMGVSTYMQKEDNQVTLQYNRLNGKPVNIFFINYDTYSMIRLPQMAIGKYNNEFQINIPELSGFKLINYSGDSNGIFDDYMKHLIIYYRRNDWHSVQKDTFYIRLREYTRVYSDTNGDVLHVLLPKKSIWKVFYQVTTDDALWLNIGPNQWIVDRNFYRMQYPFAKELTNTDSWKIKKVHYTATIENDNHQSVAVYNFPYGSCIGFLHNGNSFFVTQEIVDQNNVQWVEINNLHYIVSDDVKKSLDNI</sequence>
<keyword evidence="1" id="KW-0677">Repeat</keyword>
<dbReference type="Proteomes" id="UP000050269">
    <property type="component" value="Unassembled WGS sequence"/>
</dbReference>
<organism evidence="3 4">
    <name type="scientific">Apilactobacillus kunkeei</name>
    <dbReference type="NCBI Taxonomy" id="148814"/>
    <lineage>
        <taxon>Bacteria</taxon>
        <taxon>Bacillati</taxon>
        <taxon>Bacillota</taxon>
        <taxon>Bacilli</taxon>
        <taxon>Lactobacillales</taxon>
        <taxon>Lactobacillaceae</taxon>
        <taxon>Apilactobacillus</taxon>
    </lineage>
</organism>
<evidence type="ECO:0000313" key="4">
    <source>
        <dbReference type="Proteomes" id="UP000050269"/>
    </source>
</evidence>
<dbReference type="InterPro" id="IPR009459">
    <property type="entry name" value="MucBP_dom"/>
</dbReference>
<proteinExistence type="predicted"/>
<evidence type="ECO:0000313" key="3">
    <source>
        <dbReference type="EMBL" id="KPN81527.1"/>
    </source>
</evidence>
<dbReference type="Pfam" id="PF06458">
    <property type="entry name" value="MucBP"/>
    <property type="match status" value="2"/>
</dbReference>
<comment type="caution">
    <text evidence="3">The sequence shown here is derived from an EMBL/GenBank/DDBJ whole genome shotgun (WGS) entry which is preliminary data.</text>
</comment>
<protein>
    <recommendedName>
        <fullName evidence="2">MucBP domain-containing protein</fullName>
    </recommendedName>
</protein>
<evidence type="ECO:0000256" key="1">
    <source>
        <dbReference type="ARBA" id="ARBA00022737"/>
    </source>
</evidence>
<dbReference type="RefSeq" id="WP_054608296.1">
    <property type="nucleotide sequence ID" value="NZ_JXDF01000018.1"/>
</dbReference>